<name>A0ACC2PW84_9HYME</name>
<proteinExistence type="predicted"/>
<reference evidence="1" key="1">
    <citation type="submission" date="2023-04" db="EMBL/GenBank/DDBJ databases">
        <title>A chromosome-level genome assembly of the parasitoid wasp Eretmocerus hayati.</title>
        <authorList>
            <person name="Zhong Y."/>
            <person name="Liu S."/>
            <person name="Liu Y."/>
        </authorList>
    </citation>
    <scope>NUCLEOTIDE SEQUENCE</scope>
    <source>
        <strain evidence="1">ZJU_SS_LIU_2023</strain>
    </source>
</reference>
<comment type="caution">
    <text evidence="1">The sequence shown here is derived from an EMBL/GenBank/DDBJ whole genome shotgun (WGS) entry which is preliminary data.</text>
</comment>
<accession>A0ACC2PW84</accession>
<organism evidence="1 2">
    <name type="scientific">Eretmocerus hayati</name>
    <dbReference type="NCBI Taxonomy" id="131215"/>
    <lineage>
        <taxon>Eukaryota</taxon>
        <taxon>Metazoa</taxon>
        <taxon>Ecdysozoa</taxon>
        <taxon>Arthropoda</taxon>
        <taxon>Hexapoda</taxon>
        <taxon>Insecta</taxon>
        <taxon>Pterygota</taxon>
        <taxon>Neoptera</taxon>
        <taxon>Endopterygota</taxon>
        <taxon>Hymenoptera</taxon>
        <taxon>Apocrita</taxon>
        <taxon>Proctotrupomorpha</taxon>
        <taxon>Chalcidoidea</taxon>
        <taxon>Aphelinidae</taxon>
        <taxon>Aphelininae</taxon>
        <taxon>Eretmocerus</taxon>
    </lineage>
</organism>
<gene>
    <name evidence="1" type="ORF">QAD02_022416</name>
</gene>
<keyword evidence="2" id="KW-1185">Reference proteome</keyword>
<evidence type="ECO:0000313" key="1">
    <source>
        <dbReference type="EMBL" id="KAJ8686622.1"/>
    </source>
</evidence>
<protein>
    <submittedName>
        <fullName evidence="1">Uncharacterized protein</fullName>
    </submittedName>
</protein>
<dbReference type="Proteomes" id="UP001239111">
    <property type="component" value="Chromosome 1"/>
</dbReference>
<sequence>MEQVRFLLRCRNCDLPPPHLGKIDSFADLLKFKDGRNTRFVLKEILKMKLKILRLEINDHHHQLRHINSEIMILTQHLRNIDMVLFDAFEEFYSNKIFFFRRNLRGKSDQKIAFNLNNWIPNKQREQNRYVQTPHSHHSQNTNQFKDNIVNLTNTHIPDQVAKVLNLGDRYNHALNPTKNDILNILKNVENTINPFSSDQEREFDEREMNIIRNKILNNINRYDPRKTHITDHERELELNLRYTSKFMKENDEILITKSDKGNKCVLIYKDSYIGKMKEILSDDDQYEKLQRNPLNQIKEKIKSFVKKVNPDHPKNVKHREKRMNNKINISIESTNLARAYGRTQEPNVLSLHKMAENGHDFDWEKPQILDVEPHLNKRLISEMFHIQLNENNINIREDTKKLSGLYKNFFLDLQNHKKFK</sequence>
<evidence type="ECO:0000313" key="2">
    <source>
        <dbReference type="Proteomes" id="UP001239111"/>
    </source>
</evidence>
<dbReference type="EMBL" id="CM056741">
    <property type="protein sequence ID" value="KAJ8686622.1"/>
    <property type="molecule type" value="Genomic_DNA"/>
</dbReference>